<protein>
    <recommendedName>
        <fullName evidence="1">DUF6431 domain-containing protein</fullName>
    </recommendedName>
</protein>
<dbReference type="Proteomes" id="UP000192391">
    <property type="component" value="Chromosome"/>
</dbReference>
<gene>
    <name evidence="2" type="ORF">B2M23_17380</name>
</gene>
<name>A0AAC9W3Z5_EUBLI</name>
<sequence>MLISKGKLELVEETLKEDGRTPLNCYKFIYDEMPRCPDCGAPMHERDRLSGKDRRNFTGMDGTLSKVEIRRVVCDDKACYNHNHPKRNLPDILVPYGRYDAEVHQAVADGSNEVPCSPSTIKRMLKKIADQLMMLLWALTQMGIHLSICKEECKAMDLWPILRNAVAGFDRWYLRALKMTVNRFGALYWKCNDTG</sequence>
<evidence type="ECO:0000313" key="3">
    <source>
        <dbReference type="Proteomes" id="UP000192391"/>
    </source>
</evidence>
<dbReference type="EMBL" id="CP019962">
    <property type="protein sequence ID" value="ARD67195.1"/>
    <property type="molecule type" value="Genomic_DNA"/>
</dbReference>
<feature type="domain" description="DUF6431" evidence="1">
    <location>
        <begin position="36"/>
        <end position="123"/>
    </location>
</feature>
<dbReference type="AlphaFoldDB" id="A0AAC9W3Z5"/>
<dbReference type="Pfam" id="PF20020">
    <property type="entry name" value="DUF6431"/>
    <property type="match status" value="1"/>
</dbReference>
<proteinExistence type="predicted"/>
<dbReference type="InterPro" id="IPR045536">
    <property type="entry name" value="DUF6431"/>
</dbReference>
<accession>A0AAC9W3Z5</accession>
<dbReference type="KEGG" id="elim:B2M23_17380"/>
<dbReference type="RefSeq" id="WP_038351697.1">
    <property type="nucleotide sequence ID" value="NZ_CP019962.1"/>
</dbReference>
<evidence type="ECO:0000259" key="1">
    <source>
        <dbReference type="Pfam" id="PF20020"/>
    </source>
</evidence>
<reference evidence="3" key="1">
    <citation type="journal article" date="2017" name="Sci. Rep.">
        <title>Determination of the Genome and Primary Transcriptome of Syngas Fermenting Eubacterium limosum ATCC 8486.</title>
        <authorList>
            <person name="Song Y."/>
            <person name="Shin J."/>
            <person name="Jeong Y."/>
            <person name="Jin S."/>
            <person name="Lee J.K."/>
            <person name="Kim D.R."/>
            <person name="Kim S.C."/>
            <person name="Cho S."/>
            <person name="Cho B.K."/>
        </authorList>
    </citation>
    <scope>NUCLEOTIDE SEQUENCE [LARGE SCALE GENOMIC DNA]</scope>
    <source>
        <strain evidence="3">ATCC 8486</strain>
    </source>
</reference>
<organism evidence="2 3">
    <name type="scientific">Eubacterium limosum</name>
    <dbReference type="NCBI Taxonomy" id="1736"/>
    <lineage>
        <taxon>Bacteria</taxon>
        <taxon>Bacillati</taxon>
        <taxon>Bacillota</taxon>
        <taxon>Clostridia</taxon>
        <taxon>Eubacteriales</taxon>
        <taxon>Eubacteriaceae</taxon>
        <taxon>Eubacterium</taxon>
    </lineage>
</organism>
<evidence type="ECO:0000313" key="2">
    <source>
        <dbReference type="EMBL" id="ARD67195.1"/>
    </source>
</evidence>